<feature type="domain" description="Histidine kinase" evidence="4">
    <location>
        <begin position="158"/>
        <end position="373"/>
    </location>
</feature>
<dbReference type="EMBL" id="LPHB01000053">
    <property type="protein sequence ID" value="KWA59778.1"/>
    <property type="molecule type" value="Genomic_DNA"/>
</dbReference>
<dbReference type="SMART" id="SM00387">
    <property type="entry name" value="HATPase_c"/>
    <property type="match status" value="1"/>
</dbReference>
<dbReference type="InterPro" id="IPR036097">
    <property type="entry name" value="HisK_dim/P_sf"/>
</dbReference>
<dbReference type="EC" id="2.7.13.3" evidence="2"/>
<dbReference type="CDD" id="cd00075">
    <property type="entry name" value="HATPase"/>
    <property type="match status" value="1"/>
</dbReference>
<evidence type="ECO:0000256" key="3">
    <source>
        <dbReference type="ARBA" id="ARBA00022553"/>
    </source>
</evidence>
<dbReference type="SMART" id="SM00388">
    <property type="entry name" value="HisKA"/>
    <property type="match status" value="1"/>
</dbReference>
<evidence type="ECO:0000256" key="2">
    <source>
        <dbReference type="ARBA" id="ARBA00012438"/>
    </source>
</evidence>
<evidence type="ECO:0000256" key="1">
    <source>
        <dbReference type="ARBA" id="ARBA00000085"/>
    </source>
</evidence>
<dbReference type="Gene3D" id="3.30.565.10">
    <property type="entry name" value="Histidine kinase-like ATPase, C-terminal domain"/>
    <property type="match status" value="1"/>
</dbReference>
<dbReference type="InterPro" id="IPR036890">
    <property type="entry name" value="HATPase_C_sf"/>
</dbReference>
<accession>A0A107ZIM7</accession>
<evidence type="ECO:0000313" key="6">
    <source>
        <dbReference type="Proteomes" id="UP000068603"/>
    </source>
</evidence>
<keyword evidence="3" id="KW-0597">Phosphoprotein</keyword>
<comment type="caution">
    <text evidence="5">The sequence shown here is derived from an EMBL/GenBank/DDBJ whole genome shotgun (WGS) entry which is preliminary data.</text>
</comment>
<dbReference type="Pfam" id="PF02518">
    <property type="entry name" value="HATPase_c"/>
    <property type="match status" value="1"/>
</dbReference>
<dbReference type="AlphaFoldDB" id="A0A107ZIM7"/>
<dbReference type="Gene3D" id="1.10.287.130">
    <property type="match status" value="1"/>
</dbReference>
<proteinExistence type="predicted"/>
<dbReference type="Proteomes" id="UP000068603">
    <property type="component" value="Unassembled WGS sequence"/>
</dbReference>
<name>A0A107ZIM7_9BURK</name>
<protein>
    <recommendedName>
        <fullName evidence="2">histidine kinase</fullName>
        <ecNumber evidence="2">2.7.13.3</ecNumber>
    </recommendedName>
</protein>
<dbReference type="STRING" id="1503054.WT74_28365"/>
<gene>
    <name evidence="5" type="ORF">WT44_19725</name>
</gene>
<dbReference type="RefSeq" id="WP_060148476.1">
    <property type="nucleotide sequence ID" value="NZ_LPGD01000015.1"/>
</dbReference>
<dbReference type="InterPro" id="IPR003594">
    <property type="entry name" value="HATPase_dom"/>
</dbReference>
<dbReference type="SUPFAM" id="SSF55874">
    <property type="entry name" value="ATPase domain of HSP90 chaperone/DNA topoisomerase II/histidine kinase"/>
    <property type="match status" value="1"/>
</dbReference>
<organism evidence="5">
    <name type="scientific">Burkholderia stagnalis</name>
    <dbReference type="NCBI Taxonomy" id="1503054"/>
    <lineage>
        <taxon>Bacteria</taxon>
        <taxon>Pseudomonadati</taxon>
        <taxon>Pseudomonadota</taxon>
        <taxon>Betaproteobacteria</taxon>
        <taxon>Burkholderiales</taxon>
        <taxon>Burkholderiaceae</taxon>
        <taxon>Burkholderia</taxon>
        <taxon>Burkholderia cepacia complex</taxon>
    </lineage>
</organism>
<dbReference type="SUPFAM" id="SSF47384">
    <property type="entry name" value="Homodimeric domain of signal transducing histidine kinase"/>
    <property type="match status" value="1"/>
</dbReference>
<dbReference type="CDD" id="cd00082">
    <property type="entry name" value="HisKA"/>
    <property type="match status" value="1"/>
</dbReference>
<keyword evidence="5" id="KW-0808">Transferase</keyword>
<dbReference type="InterPro" id="IPR005467">
    <property type="entry name" value="His_kinase_dom"/>
</dbReference>
<evidence type="ECO:0000313" key="5">
    <source>
        <dbReference type="EMBL" id="KWA59778.1"/>
    </source>
</evidence>
<dbReference type="InterPro" id="IPR004358">
    <property type="entry name" value="Sig_transdc_His_kin-like_C"/>
</dbReference>
<reference evidence="5 6" key="1">
    <citation type="submission" date="2015-11" db="EMBL/GenBank/DDBJ databases">
        <title>Expanding the genomic diversity of Burkholderia species for the development of highly accurate diagnostics.</title>
        <authorList>
            <person name="Sahl J."/>
            <person name="Keim P."/>
            <person name="Wagner D."/>
        </authorList>
    </citation>
    <scope>NUCLEOTIDE SEQUENCE [LARGE SCALE GENOMIC DNA]</scope>
    <source>
        <strain evidence="5 6">MSMB1960WGS</strain>
    </source>
</reference>
<dbReference type="GO" id="GO:0000155">
    <property type="term" value="F:phosphorelay sensor kinase activity"/>
    <property type="evidence" value="ECO:0007669"/>
    <property type="project" value="InterPro"/>
</dbReference>
<dbReference type="PROSITE" id="PS50109">
    <property type="entry name" value="HIS_KIN"/>
    <property type="match status" value="1"/>
</dbReference>
<keyword evidence="5" id="KW-0418">Kinase</keyword>
<dbReference type="PANTHER" id="PTHR43547">
    <property type="entry name" value="TWO-COMPONENT HISTIDINE KINASE"/>
    <property type="match status" value="1"/>
</dbReference>
<dbReference type="Pfam" id="PF00512">
    <property type="entry name" value="HisKA"/>
    <property type="match status" value="1"/>
</dbReference>
<sequence length="381" mass="41443">MLLADFIVRDMEPILVQWEAFAATLLPAAANMQSLALRDHAQQILLAVVKDLRTSQTREAHREKSLGHGSSQIDATETAAQKHALLRARAGFDINQLAAEYRALRASVLRLWMDDCAPSAPELDDVIRFNEAIDQAIAESVGFFSAQVEQSRNLLLGMLGHDMRGPLQAIVATASYLAALNDGEQISRAAARMIRSGARMQALLDDLTDFNRTNLGLGIKVIPTSINLADVLADEVDELRAIHPDRQIELHVGGDPQGVWDGRRVQQMIGNLILNAIKYGAQDTPVRVTVTGDVTHVRIDVSNRGPAIDSTLLADLFNPLTRGADHQGKHERAASLGLGLYIASEIAKSHHGVIEARSDGTETTFSVTLPRANGTKEPSQR</sequence>
<dbReference type="InterPro" id="IPR003661">
    <property type="entry name" value="HisK_dim/P_dom"/>
</dbReference>
<comment type="catalytic activity">
    <reaction evidence="1">
        <text>ATP + protein L-histidine = ADP + protein N-phospho-L-histidine.</text>
        <dbReference type="EC" id="2.7.13.3"/>
    </reaction>
</comment>
<evidence type="ECO:0000259" key="4">
    <source>
        <dbReference type="PROSITE" id="PS50109"/>
    </source>
</evidence>
<dbReference type="PRINTS" id="PR00344">
    <property type="entry name" value="BCTRLSENSOR"/>
</dbReference>
<dbReference type="PANTHER" id="PTHR43547:SF2">
    <property type="entry name" value="HYBRID SIGNAL TRANSDUCTION HISTIDINE KINASE C"/>
    <property type="match status" value="1"/>
</dbReference>